<reference evidence="9 10" key="1">
    <citation type="journal article" date="2016" name="Genome Announc.">
        <title>Draft Genome Sequence of 'Halomonas chromatireducens' Strain AGD 8-3, a Haloalkaliphilic Chromate- and Selenite-Reducing Gammaproteobacterium.</title>
        <authorList>
            <person name="Sharko F.S."/>
            <person name="Shapovalova A.A."/>
            <person name="Tsygankova S.V."/>
            <person name="Komova A.V."/>
            <person name="Boulygina E.S."/>
            <person name="Teslyuk A.B."/>
            <person name="Gotovtsev P.M."/>
            <person name="Namsaraev Z.B."/>
            <person name="Khijniak T.V."/>
            <person name="Nedoluzhko A.V."/>
            <person name="Vasilov R.G."/>
        </authorList>
    </citation>
    <scope>NUCLEOTIDE SEQUENCE [LARGE SCALE GENOMIC DNA]</scope>
    <source>
        <strain evidence="9 10">AGD 8-3</strain>
    </source>
</reference>
<accession>A0A0X8HEJ6</accession>
<evidence type="ECO:0000313" key="9">
    <source>
        <dbReference type="EMBL" id="AMD01055.1"/>
    </source>
</evidence>
<reference evidence="9 10" key="2">
    <citation type="submission" date="2016-02" db="EMBL/GenBank/DDBJ databases">
        <authorList>
            <person name="Wen L."/>
            <person name="He K."/>
            <person name="Yang H."/>
        </authorList>
    </citation>
    <scope>NUCLEOTIDE SEQUENCE [LARGE SCALE GENOMIC DNA]</scope>
    <source>
        <strain evidence="9 10">AGD 8-3</strain>
    </source>
</reference>
<keyword evidence="3 8" id="KW-0813">Transport</keyword>
<dbReference type="KEGG" id="hco:LOKO_01988"/>
<dbReference type="SUPFAM" id="SSF143865">
    <property type="entry name" value="CorA soluble domain-like"/>
    <property type="match status" value="1"/>
</dbReference>
<keyword evidence="8" id="KW-0460">Magnesium</keyword>
<dbReference type="Gene3D" id="3.30.460.20">
    <property type="entry name" value="CorA soluble domain-like"/>
    <property type="match status" value="1"/>
</dbReference>
<dbReference type="GO" id="GO:0000287">
    <property type="term" value="F:magnesium ion binding"/>
    <property type="evidence" value="ECO:0007669"/>
    <property type="project" value="TreeGrafter"/>
</dbReference>
<dbReference type="OrthoDB" id="9803416at2"/>
<dbReference type="PATRIC" id="fig|507626.3.peg.1983"/>
<evidence type="ECO:0000256" key="3">
    <source>
        <dbReference type="ARBA" id="ARBA00022448"/>
    </source>
</evidence>
<comment type="similarity">
    <text evidence="2 8">Belongs to the CorA metal ion transporter (MIT) (TC 1.A.35) family.</text>
</comment>
<dbReference type="GO" id="GO:0005886">
    <property type="term" value="C:plasma membrane"/>
    <property type="evidence" value="ECO:0007669"/>
    <property type="project" value="UniProtKB-SubCell"/>
</dbReference>
<dbReference type="InterPro" id="IPR004488">
    <property type="entry name" value="Mg/Co-transport_prot_CorA"/>
</dbReference>
<dbReference type="NCBIfam" id="TIGR00383">
    <property type="entry name" value="corA"/>
    <property type="match status" value="1"/>
</dbReference>
<dbReference type="AlphaFoldDB" id="A0A0X8HEJ6"/>
<feature type="transmembrane region" description="Helical" evidence="8">
    <location>
        <begin position="339"/>
        <end position="359"/>
    </location>
</feature>
<organism evidence="9 10">
    <name type="scientific">Halomonas chromatireducens</name>
    <dbReference type="NCBI Taxonomy" id="507626"/>
    <lineage>
        <taxon>Bacteria</taxon>
        <taxon>Pseudomonadati</taxon>
        <taxon>Pseudomonadota</taxon>
        <taxon>Gammaproteobacteria</taxon>
        <taxon>Oceanospirillales</taxon>
        <taxon>Halomonadaceae</taxon>
        <taxon>Halomonas</taxon>
    </lineage>
</organism>
<dbReference type="CDD" id="cd12828">
    <property type="entry name" value="TmCorA-like_1"/>
    <property type="match status" value="1"/>
</dbReference>
<dbReference type="EMBL" id="CP014226">
    <property type="protein sequence ID" value="AMD01055.1"/>
    <property type="molecule type" value="Genomic_DNA"/>
</dbReference>
<dbReference type="InterPro" id="IPR002523">
    <property type="entry name" value="MgTranspt_CorA/ZnTranspt_ZntB"/>
</dbReference>
<dbReference type="Gene3D" id="1.20.58.340">
    <property type="entry name" value="Magnesium transport protein CorA, transmembrane region"/>
    <property type="match status" value="2"/>
</dbReference>
<dbReference type="Proteomes" id="UP000063387">
    <property type="component" value="Chromosome"/>
</dbReference>
<evidence type="ECO:0000256" key="4">
    <source>
        <dbReference type="ARBA" id="ARBA00022475"/>
    </source>
</evidence>
<sequence>MTRLFRKHYHPAGTAPGTLRELTMEQTALHGPARFSLARRDAGRWGQMQDVRFEAIPEAISAASDEGALYWLHVQGMPTAEELERLGDRVGLHPLAQEDILNGGQRPKVERFDASLVVILGIPEVDDEGRLHLYQLTLFMGGNMVASVMTESLDPFGEVRRRLKERGGRALGEPDDLLYGLLDAAVDHAFPVLDGIGERIEELEMEILNRPDSSTLERLHGLKRELIMLRRYLWPTREVINQLLRDHNDLFTPDTRMWMRDVYDHTVQIMDLVESYRDMTASLLDIYLSSMSHRLNESMRTLTIIATVFMPLTFIAGVYGMNFEHQTSPFAMPELGWYWGYPLVWSVMIAVAIGMVVWFRRAGRAERTSRRCLAWVSLFLSRIGRVVADCEECVILIPIECMAL</sequence>
<comment type="subcellular location">
    <subcellularLocation>
        <location evidence="1">Cell membrane</location>
        <topology evidence="1">Multi-pass membrane protein</topology>
    </subcellularLocation>
    <subcellularLocation>
        <location evidence="8">Membrane</location>
        <topology evidence="8">Multi-pass membrane protein</topology>
    </subcellularLocation>
</comment>
<evidence type="ECO:0000256" key="2">
    <source>
        <dbReference type="ARBA" id="ARBA00009765"/>
    </source>
</evidence>
<dbReference type="FunFam" id="1.20.58.340:FF:000012">
    <property type="entry name" value="Magnesium transport protein CorA"/>
    <property type="match status" value="1"/>
</dbReference>
<dbReference type="SUPFAM" id="SSF144083">
    <property type="entry name" value="Magnesium transport protein CorA, transmembrane region"/>
    <property type="match status" value="1"/>
</dbReference>
<feature type="transmembrane region" description="Helical" evidence="8">
    <location>
        <begin position="301"/>
        <end position="319"/>
    </location>
</feature>
<evidence type="ECO:0000256" key="5">
    <source>
        <dbReference type="ARBA" id="ARBA00022692"/>
    </source>
</evidence>
<dbReference type="GO" id="GO:0015095">
    <property type="term" value="F:magnesium ion transmembrane transporter activity"/>
    <property type="evidence" value="ECO:0007669"/>
    <property type="project" value="UniProtKB-UniRule"/>
</dbReference>
<dbReference type="STRING" id="507626.LOKO_01988"/>
<comment type="function">
    <text evidence="8">Mediates influx of magnesium ions.</text>
</comment>
<keyword evidence="10" id="KW-1185">Reference proteome</keyword>
<dbReference type="InterPro" id="IPR045863">
    <property type="entry name" value="CorA_TM1_TM2"/>
</dbReference>
<keyword evidence="5 8" id="KW-0812">Transmembrane</keyword>
<keyword evidence="8" id="KW-0406">Ion transport</keyword>
<dbReference type="RefSeq" id="WP_083517532.1">
    <property type="nucleotide sequence ID" value="NZ_CP014226.1"/>
</dbReference>
<dbReference type="PANTHER" id="PTHR46494">
    <property type="entry name" value="CORA FAMILY METAL ION TRANSPORTER (EUROFUNG)"/>
    <property type="match status" value="1"/>
</dbReference>
<keyword evidence="6 8" id="KW-1133">Transmembrane helix</keyword>
<evidence type="ECO:0000256" key="8">
    <source>
        <dbReference type="RuleBase" id="RU362010"/>
    </source>
</evidence>
<dbReference type="GO" id="GO:0050897">
    <property type="term" value="F:cobalt ion binding"/>
    <property type="evidence" value="ECO:0007669"/>
    <property type="project" value="TreeGrafter"/>
</dbReference>
<name>A0A0X8HEJ6_9GAMM</name>
<evidence type="ECO:0000256" key="6">
    <source>
        <dbReference type="ARBA" id="ARBA00022989"/>
    </source>
</evidence>
<proteinExistence type="inferred from homology"/>
<dbReference type="GO" id="GO:0015087">
    <property type="term" value="F:cobalt ion transmembrane transporter activity"/>
    <property type="evidence" value="ECO:0007669"/>
    <property type="project" value="UniProtKB-UniRule"/>
</dbReference>
<dbReference type="PANTHER" id="PTHR46494:SF1">
    <property type="entry name" value="CORA FAMILY METAL ION TRANSPORTER (EUROFUNG)"/>
    <property type="match status" value="1"/>
</dbReference>
<evidence type="ECO:0000256" key="1">
    <source>
        <dbReference type="ARBA" id="ARBA00004651"/>
    </source>
</evidence>
<dbReference type="Pfam" id="PF01544">
    <property type="entry name" value="CorA"/>
    <property type="match status" value="1"/>
</dbReference>
<evidence type="ECO:0000313" key="10">
    <source>
        <dbReference type="Proteomes" id="UP000063387"/>
    </source>
</evidence>
<keyword evidence="4 8" id="KW-1003">Cell membrane</keyword>
<evidence type="ECO:0000256" key="7">
    <source>
        <dbReference type="ARBA" id="ARBA00023136"/>
    </source>
</evidence>
<protein>
    <recommendedName>
        <fullName evidence="8">Magnesium transport protein CorA</fullName>
    </recommendedName>
</protein>
<dbReference type="InterPro" id="IPR045861">
    <property type="entry name" value="CorA_cytoplasmic_dom"/>
</dbReference>
<gene>
    <name evidence="8 9" type="primary">corA</name>
    <name evidence="9" type="ORF">LOKO_01988</name>
</gene>
<keyword evidence="7 8" id="KW-0472">Membrane</keyword>